<gene>
    <name evidence="1" type="ORF">CNEONATNEC25_01262</name>
</gene>
<dbReference type="AlphaFoldDB" id="A0A653AQ58"/>
<sequence>MSIYKECPCIEEIGVDAENIFNIEMLKDTNIRSVMIYNASSKENVDNLISKIKSYIELNSWGYMEN</sequence>
<name>A0A653AQ58_9CLOT</name>
<evidence type="ECO:0000313" key="1">
    <source>
        <dbReference type="EMBL" id="VCT83665.1"/>
    </source>
</evidence>
<dbReference type="EMBL" id="UWJD01000001">
    <property type="protein sequence ID" value="VCT83665.1"/>
    <property type="molecule type" value="Genomic_DNA"/>
</dbReference>
<evidence type="ECO:0000313" key="2">
    <source>
        <dbReference type="Proteomes" id="UP000431451"/>
    </source>
</evidence>
<dbReference type="Proteomes" id="UP000431451">
    <property type="component" value="Unassembled WGS sequence"/>
</dbReference>
<proteinExistence type="predicted"/>
<reference evidence="1 2" key="1">
    <citation type="submission" date="2018-06" db="EMBL/GenBank/DDBJ databases">
        <authorList>
            <consortium name="IHU Genomes"/>
        </authorList>
    </citation>
    <scope>NUCLEOTIDE SEQUENCE [LARGE SCALE GENOMIC DNA]</scope>
    <source>
        <strain evidence="1 2">NEC25</strain>
    </source>
</reference>
<accession>A0A653AQ58</accession>
<protein>
    <submittedName>
        <fullName evidence="1">Uncharacterized protein</fullName>
    </submittedName>
</protein>
<organism evidence="1 2">
    <name type="scientific">Clostridium neonatale</name>
    <dbReference type="NCBI Taxonomy" id="137838"/>
    <lineage>
        <taxon>Bacteria</taxon>
        <taxon>Bacillati</taxon>
        <taxon>Bacillota</taxon>
        <taxon>Clostridia</taxon>
        <taxon>Eubacteriales</taxon>
        <taxon>Clostridiaceae</taxon>
        <taxon>Clostridium</taxon>
    </lineage>
</organism>